<dbReference type="InterPro" id="IPR001387">
    <property type="entry name" value="Cro/C1-type_HTH"/>
</dbReference>
<reference evidence="2 3" key="1">
    <citation type="submission" date="2017-07" db="EMBL/GenBank/DDBJ databases">
        <title>Amycolatopsis antarcticus sp. nov., isolated from the surface of an Antarcticus brown macroalga.</title>
        <authorList>
            <person name="Wang J."/>
            <person name="Leiva S."/>
            <person name="Huang J."/>
            <person name="Huang Y."/>
        </authorList>
    </citation>
    <scope>NUCLEOTIDE SEQUENCE [LARGE SCALE GENOMIC DNA]</scope>
    <source>
        <strain evidence="2 3">AU-G6</strain>
    </source>
</reference>
<dbReference type="PROSITE" id="PS50943">
    <property type="entry name" value="HTH_CROC1"/>
    <property type="match status" value="1"/>
</dbReference>
<dbReference type="EMBL" id="NKYE01000012">
    <property type="protein sequence ID" value="OZM71677.1"/>
    <property type="molecule type" value="Genomic_DNA"/>
</dbReference>
<dbReference type="OrthoDB" id="2991476at2"/>
<dbReference type="InterPro" id="IPR010982">
    <property type="entry name" value="Lambda_DNA-bd_dom_sf"/>
</dbReference>
<evidence type="ECO:0000313" key="2">
    <source>
        <dbReference type="EMBL" id="OZM71677.1"/>
    </source>
</evidence>
<evidence type="ECO:0000259" key="1">
    <source>
        <dbReference type="PROSITE" id="PS50943"/>
    </source>
</evidence>
<dbReference type="AlphaFoldDB" id="A0A263D209"/>
<gene>
    <name evidence="2" type="ORF">CFN78_19390</name>
</gene>
<evidence type="ECO:0000313" key="3">
    <source>
        <dbReference type="Proteomes" id="UP000242444"/>
    </source>
</evidence>
<dbReference type="SUPFAM" id="SSF47413">
    <property type="entry name" value="lambda repressor-like DNA-binding domains"/>
    <property type="match status" value="1"/>
</dbReference>
<name>A0A263D209_9PSEU</name>
<dbReference type="InterPro" id="IPR043917">
    <property type="entry name" value="DUF5753"/>
</dbReference>
<comment type="caution">
    <text evidence="2">The sequence shown here is derived from an EMBL/GenBank/DDBJ whole genome shotgun (WGS) entry which is preliminary data.</text>
</comment>
<dbReference type="Pfam" id="PF13560">
    <property type="entry name" value="HTH_31"/>
    <property type="match status" value="1"/>
</dbReference>
<sequence length="317" mass="35136">MRTNEANGGRREPGWPNRRRGTVWFMARTNPDGPASSSRDRTLSAVLRAAWERRKAENGLSMRTLAKQVDTSHSTLHRWFSGRGMPTFEDVVALATALGMSGEEKESLLELARNPGPNLVTTGLAGVSQQLAGVMELERTATAMTDWLPLSIPGMVQTRGYARAVVSAPNPGLPEAEIEHRVTLRLGRQNAILRDDPIRFTALIGLPAITARVGGRAAMTEQLRYLLRVIGQGTATIKLVPVDQDWHQGLMGPFVLYDFPRPHPSIVHLEHHRSGVFLDDRGDVEDYRALVDNLRGLALTDEQARQRIEEALDSWDT</sequence>
<keyword evidence="3" id="KW-1185">Reference proteome</keyword>
<dbReference type="SMART" id="SM00530">
    <property type="entry name" value="HTH_XRE"/>
    <property type="match status" value="1"/>
</dbReference>
<proteinExistence type="predicted"/>
<protein>
    <submittedName>
        <fullName evidence="2">Transcriptional regulator</fullName>
    </submittedName>
</protein>
<dbReference type="InParanoid" id="A0A263D209"/>
<dbReference type="CDD" id="cd00093">
    <property type="entry name" value="HTH_XRE"/>
    <property type="match status" value="1"/>
</dbReference>
<organism evidence="2 3">
    <name type="scientific">Amycolatopsis antarctica</name>
    <dbReference type="NCBI Taxonomy" id="1854586"/>
    <lineage>
        <taxon>Bacteria</taxon>
        <taxon>Bacillati</taxon>
        <taxon>Actinomycetota</taxon>
        <taxon>Actinomycetes</taxon>
        <taxon>Pseudonocardiales</taxon>
        <taxon>Pseudonocardiaceae</taxon>
        <taxon>Amycolatopsis</taxon>
    </lineage>
</organism>
<dbReference type="Gene3D" id="1.10.260.40">
    <property type="entry name" value="lambda repressor-like DNA-binding domains"/>
    <property type="match status" value="1"/>
</dbReference>
<dbReference type="Pfam" id="PF19054">
    <property type="entry name" value="DUF5753"/>
    <property type="match status" value="1"/>
</dbReference>
<accession>A0A263D209</accession>
<dbReference type="Proteomes" id="UP000242444">
    <property type="component" value="Unassembled WGS sequence"/>
</dbReference>
<dbReference type="GO" id="GO:0003677">
    <property type="term" value="F:DNA binding"/>
    <property type="evidence" value="ECO:0007669"/>
    <property type="project" value="InterPro"/>
</dbReference>
<feature type="domain" description="HTH cro/C1-type" evidence="1">
    <location>
        <begin position="57"/>
        <end position="105"/>
    </location>
</feature>